<dbReference type="GO" id="GO:0006465">
    <property type="term" value="P:signal peptide processing"/>
    <property type="evidence" value="ECO:0007669"/>
    <property type="project" value="TreeGrafter"/>
</dbReference>
<comment type="caution">
    <text evidence="11">The sequence shown here is derived from an EMBL/GenBank/DDBJ whole genome shotgun (WGS) entry which is preliminary data.</text>
</comment>
<keyword evidence="7" id="KW-0175">Coiled coil</keyword>
<keyword evidence="5 9" id="KW-1133">Transmembrane helix</keyword>
<evidence type="ECO:0000256" key="4">
    <source>
        <dbReference type="ARBA" id="ARBA00022801"/>
    </source>
</evidence>
<feature type="domain" description="Peptidase S54 rhomboid" evidence="10">
    <location>
        <begin position="402"/>
        <end position="548"/>
    </location>
</feature>
<evidence type="ECO:0000259" key="10">
    <source>
        <dbReference type="Pfam" id="PF01694"/>
    </source>
</evidence>
<evidence type="ECO:0000256" key="3">
    <source>
        <dbReference type="ARBA" id="ARBA00022692"/>
    </source>
</evidence>
<dbReference type="SUPFAM" id="SSF144091">
    <property type="entry name" value="Rhomboid-like"/>
    <property type="match status" value="1"/>
</dbReference>
<protein>
    <submittedName>
        <fullName evidence="11">Rhomboid-domain-containing protein</fullName>
    </submittedName>
</protein>
<evidence type="ECO:0000256" key="7">
    <source>
        <dbReference type="SAM" id="Coils"/>
    </source>
</evidence>
<evidence type="ECO:0000256" key="8">
    <source>
        <dbReference type="SAM" id="MobiDB-lite"/>
    </source>
</evidence>
<evidence type="ECO:0000313" key="11">
    <source>
        <dbReference type="EMBL" id="KAJ9157423.1"/>
    </source>
</evidence>
<feature type="compositionally biased region" description="Polar residues" evidence="8">
    <location>
        <begin position="564"/>
        <end position="573"/>
    </location>
</feature>
<organism evidence="11 12">
    <name type="scientific">Pleurostoma richardsiae</name>
    <dbReference type="NCBI Taxonomy" id="41990"/>
    <lineage>
        <taxon>Eukaryota</taxon>
        <taxon>Fungi</taxon>
        <taxon>Dikarya</taxon>
        <taxon>Ascomycota</taxon>
        <taxon>Pezizomycotina</taxon>
        <taxon>Sordariomycetes</taxon>
        <taxon>Sordariomycetidae</taxon>
        <taxon>Calosphaeriales</taxon>
        <taxon>Pleurostomataceae</taxon>
        <taxon>Pleurostoma</taxon>
    </lineage>
</organism>
<dbReference type="EMBL" id="JANBVO010000001">
    <property type="protein sequence ID" value="KAJ9157423.1"/>
    <property type="molecule type" value="Genomic_DNA"/>
</dbReference>
<feature type="transmembrane region" description="Helical" evidence="9">
    <location>
        <begin position="326"/>
        <end position="344"/>
    </location>
</feature>
<proteinExistence type="inferred from homology"/>
<keyword evidence="4" id="KW-0378">Hydrolase</keyword>
<keyword evidence="12" id="KW-1185">Reference proteome</keyword>
<accession>A0AA38RVD5</accession>
<dbReference type="Pfam" id="PF01694">
    <property type="entry name" value="Rhomboid"/>
    <property type="match status" value="1"/>
</dbReference>
<feature type="transmembrane region" description="Helical" evidence="9">
    <location>
        <begin position="437"/>
        <end position="459"/>
    </location>
</feature>
<comment type="similarity">
    <text evidence="2">Belongs to the peptidase S54 family.</text>
</comment>
<keyword evidence="6 9" id="KW-0472">Membrane</keyword>
<gene>
    <name evidence="11" type="ORF">NKR23_g771</name>
</gene>
<dbReference type="InterPro" id="IPR050925">
    <property type="entry name" value="Rhomboid_protease_S54"/>
</dbReference>
<evidence type="ECO:0000256" key="6">
    <source>
        <dbReference type="ARBA" id="ARBA00023136"/>
    </source>
</evidence>
<feature type="region of interest" description="Disordered" evidence="8">
    <location>
        <begin position="258"/>
        <end position="279"/>
    </location>
</feature>
<dbReference type="GO" id="GO:0016020">
    <property type="term" value="C:membrane"/>
    <property type="evidence" value="ECO:0007669"/>
    <property type="project" value="UniProtKB-SubCell"/>
</dbReference>
<feature type="transmembrane region" description="Helical" evidence="9">
    <location>
        <begin position="531"/>
        <end position="548"/>
    </location>
</feature>
<dbReference type="InterPro" id="IPR035952">
    <property type="entry name" value="Rhomboid-like_sf"/>
</dbReference>
<feature type="region of interest" description="Disordered" evidence="8">
    <location>
        <begin position="556"/>
        <end position="580"/>
    </location>
</feature>
<dbReference type="Gene3D" id="1.20.1540.10">
    <property type="entry name" value="Rhomboid-like"/>
    <property type="match status" value="1"/>
</dbReference>
<comment type="subcellular location">
    <subcellularLocation>
        <location evidence="1">Membrane</location>
        <topology evidence="1">Multi-pass membrane protein</topology>
    </subcellularLocation>
</comment>
<sequence length="580" mass="63559">MSVFFGISSSRPTLPSLARLVSICAASAAETPVAARSYACIARRAPPYSIPFGAPDQSPRPRQWPIRQIPARAGFVRSLSIFDGAVIKHYVDLPPDYRDEVGLPFRKSGDLTKDEVLSVFGPGTSTRSANKLLRILHGRRVAGTLEDPAFRRHTAQYRDSQVQTALAYLRKTAPVDEIINAGLRAEDELQALEEAAAAARKADDANGDEIIATPEKENTDKEEVPRRAGLKPANDDVYGVGVFDKIRARNIAIREEEERRLEEERRKREEEASQNMGGLARIDADKPLGLVTPEMSPTMKEWQAKGQSQLAEAPEMSKAARLGPSALFVTLFVAGLAALAEFYLPPKSEYRLFPDIPPSAATVLTLMAINLLVYVSWKIPPLWPVLNRYFILVPATPRPLAVVGAMFSHQKVTHLMINMLFLWFFGTRLHDEVGRGAFLAAYLSSGSLGFLATMANIVLRGNLHLSTLGASGAIYGVTTAYFWLHRFEGFKILGLPPDPYRGVQGLGFIGLLLSLNLAALLPGRGEHMIDVVSHMGGMGAGLACAALLEKRREARKRERGEVQEASSAASNATERIIRKE</sequence>
<feature type="transmembrane region" description="Helical" evidence="9">
    <location>
        <begin position="356"/>
        <end position="379"/>
    </location>
</feature>
<dbReference type="PANTHER" id="PTHR43731:SF14">
    <property type="entry name" value="PRESENILIN-ASSOCIATED RHOMBOID-LIKE PROTEIN, MITOCHONDRIAL"/>
    <property type="match status" value="1"/>
</dbReference>
<evidence type="ECO:0000256" key="2">
    <source>
        <dbReference type="ARBA" id="ARBA00009045"/>
    </source>
</evidence>
<feature type="coiled-coil region" evidence="7">
    <location>
        <begin position="175"/>
        <end position="202"/>
    </location>
</feature>
<dbReference type="Proteomes" id="UP001174694">
    <property type="component" value="Unassembled WGS sequence"/>
</dbReference>
<dbReference type="GO" id="GO:0004252">
    <property type="term" value="F:serine-type endopeptidase activity"/>
    <property type="evidence" value="ECO:0007669"/>
    <property type="project" value="InterPro"/>
</dbReference>
<feature type="transmembrane region" description="Helical" evidence="9">
    <location>
        <begin position="505"/>
        <end position="525"/>
    </location>
</feature>
<evidence type="ECO:0000313" key="12">
    <source>
        <dbReference type="Proteomes" id="UP001174694"/>
    </source>
</evidence>
<evidence type="ECO:0000256" key="5">
    <source>
        <dbReference type="ARBA" id="ARBA00022989"/>
    </source>
</evidence>
<feature type="transmembrane region" description="Helical" evidence="9">
    <location>
        <begin position="465"/>
        <end position="484"/>
    </location>
</feature>
<dbReference type="PANTHER" id="PTHR43731">
    <property type="entry name" value="RHOMBOID PROTEASE"/>
    <property type="match status" value="1"/>
</dbReference>
<feature type="transmembrane region" description="Helical" evidence="9">
    <location>
        <begin position="399"/>
        <end position="425"/>
    </location>
</feature>
<dbReference type="InterPro" id="IPR022764">
    <property type="entry name" value="Peptidase_S54_rhomboid_dom"/>
</dbReference>
<keyword evidence="3 9" id="KW-0812">Transmembrane</keyword>
<evidence type="ECO:0000256" key="9">
    <source>
        <dbReference type="SAM" id="Phobius"/>
    </source>
</evidence>
<feature type="compositionally biased region" description="Basic and acidic residues" evidence="8">
    <location>
        <begin position="258"/>
        <end position="271"/>
    </location>
</feature>
<reference evidence="11" key="1">
    <citation type="submission" date="2022-07" db="EMBL/GenBank/DDBJ databases">
        <title>Fungi with potential for degradation of polypropylene.</title>
        <authorList>
            <person name="Gostincar C."/>
        </authorList>
    </citation>
    <scope>NUCLEOTIDE SEQUENCE</scope>
    <source>
        <strain evidence="11">EXF-13308</strain>
    </source>
</reference>
<evidence type="ECO:0000256" key="1">
    <source>
        <dbReference type="ARBA" id="ARBA00004141"/>
    </source>
</evidence>
<name>A0AA38RVD5_9PEZI</name>
<dbReference type="AlphaFoldDB" id="A0AA38RVD5"/>